<evidence type="ECO:0000313" key="7">
    <source>
        <dbReference type="EMBL" id="CCA71759.1"/>
    </source>
</evidence>
<dbReference type="GO" id="GO:0019432">
    <property type="term" value="P:triglyceride biosynthetic process"/>
    <property type="evidence" value="ECO:0007669"/>
    <property type="project" value="TreeGrafter"/>
</dbReference>
<feature type="compositionally biased region" description="Acidic residues" evidence="5">
    <location>
        <begin position="1073"/>
        <end position="1112"/>
    </location>
</feature>
<keyword evidence="8" id="KW-1185">Reference proteome</keyword>
<dbReference type="InterPro" id="IPR013209">
    <property type="entry name" value="LNS2"/>
</dbReference>
<dbReference type="InterPro" id="IPR026058">
    <property type="entry name" value="LIPIN"/>
</dbReference>
<dbReference type="InterPro" id="IPR036412">
    <property type="entry name" value="HAD-like_sf"/>
</dbReference>
<dbReference type="STRING" id="1109443.G4TKA7"/>
<feature type="compositionally biased region" description="Low complexity" evidence="5">
    <location>
        <begin position="627"/>
        <end position="640"/>
    </location>
</feature>
<dbReference type="PANTHER" id="PTHR12181:SF12">
    <property type="entry name" value="PHOSPHATIDATE PHOSPHATASE"/>
    <property type="match status" value="1"/>
</dbReference>
<dbReference type="OMA" id="GSRWWFS"/>
<evidence type="ECO:0000256" key="4">
    <source>
        <dbReference type="ARBA" id="ARBA00022801"/>
    </source>
</evidence>
<feature type="region of interest" description="Disordered" evidence="5">
    <location>
        <begin position="551"/>
        <end position="648"/>
    </location>
</feature>
<dbReference type="GO" id="GO:0008195">
    <property type="term" value="F:phosphatidate phosphatase activity"/>
    <property type="evidence" value="ECO:0007669"/>
    <property type="project" value="UniProtKB-EC"/>
</dbReference>
<dbReference type="FunCoup" id="G4TKA7">
    <property type="interactions" value="257"/>
</dbReference>
<feature type="region of interest" description="Disordered" evidence="5">
    <location>
        <begin position="254"/>
        <end position="289"/>
    </location>
</feature>
<dbReference type="InterPro" id="IPR031703">
    <property type="entry name" value="Lipin_mid"/>
</dbReference>
<comment type="similarity">
    <text evidence="2">Belongs to the lipin family.</text>
</comment>
<dbReference type="Pfam" id="PF16876">
    <property type="entry name" value="Lipin_mid"/>
    <property type="match status" value="1"/>
</dbReference>
<dbReference type="OrthoDB" id="4567at2759"/>
<dbReference type="InterPro" id="IPR023214">
    <property type="entry name" value="HAD_sf"/>
</dbReference>
<reference evidence="7 8" key="1">
    <citation type="journal article" date="2011" name="PLoS Pathog.">
        <title>Endophytic Life Strategies Decoded by Genome and Transcriptome Analyses of the Mutualistic Root Symbiont Piriformospora indica.</title>
        <authorList>
            <person name="Zuccaro A."/>
            <person name="Lahrmann U."/>
            <person name="Guldener U."/>
            <person name="Langen G."/>
            <person name="Pfiffi S."/>
            <person name="Biedenkopf D."/>
            <person name="Wong P."/>
            <person name="Samans B."/>
            <person name="Grimm C."/>
            <person name="Basiewicz M."/>
            <person name="Murat C."/>
            <person name="Martin F."/>
            <person name="Kogel K.H."/>
        </authorList>
    </citation>
    <scope>NUCLEOTIDE SEQUENCE [LARGE SCALE GENOMIC DNA]</scope>
    <source>
        <strain evidence="7 8">DSM 11827</strain>
    </source>
</reference>
<organism evidence="7 8">
    <name type="scientific">Serendipita indica (strain DSM 11827)</name>
    <name type="common">Root endophyte fungus</name>
    <name type="synonym">Piriformospora indica</name>
    <dbReference type="NCBI Taxonomy" id="1109443"/>
    <lineage>
        <taxon>Eukaryota</taxon>
        <taxon>Fungi</taxon>
        <taxon>Dikarya</taxon>
        <taxon>Basidiomycota</taxon>
        <taxon>Agaricomycotina</taxon>
        <taxon>Agaricomycetes</taxon>
        <taxon>Sebacinales</taxon>
        <taxon>Serendipitaceae</taxon>
        <taxon>Serendipita</taxon>
    </lineage>
</organism>
<feature type="domain" description="LNS2/PITP" evidence="6">
    <location>
        <begin position="702"/>
        <end position="876"/>
    </location>
</feature>
<feature type="compositionally biased region" description="Basic and acidic residues" evidence="5">
    <location>
        <begin position="1040"/>
        <end position="1052"/>
    </location>
</feature>
<feature type="compositionally biased region" description="Basic and acidic residues" evidence="5">
    <location>
        <begin position="332"/>
        <end position="353"/>
    </location>
</feature>
<feature type="region of interest" description="Disordered" evidence="5">
    <location>
        <begin position="925"/>
        <end position="1133"/>
    </location>
</feature>
<dbReference type="Pfam" id="PF08235">
    <property type="entry name" value="LNS2"/>
    <property type="match status" value="1"/>
</dbReference>
<feature type="compositionally biased region" description="Polar residues" evidence="5">
    <location>
        <begin position="971"/>
        <end position="980"/>
    </location>
</feature>
<dbReference type="InParanoid" id="G4TKA7"/>
<dbReference type="SUPFAM" id="SSF56784">
    <property type="entry name" value="HAD-like"/>
    <property type="match status" value="1"/>
</dbReference>
<gene>
    <name evidence="7" type="ORF">PIIN_05694</name>
</gene>
<evidence type="ECO:0000256" key="1">
    <source>
        <dbReference type="ARBA" id="ARBA00001946"/>
    </source>
</evidence>
<protein>
    <recommendedName>
        <fullName evidence="3">phosphatidate phosphatase</fullName>
        <ecNumber evidence="3">3.1.3.4</ecNumber>
    </recommendedName>
</protein>
<feature type="compositionally biased region" description="Polar residues" evidence="5">
    <location>
        <begin position="190"/>
        <end position="201"/>
    </location>
</feature>
<dbReference type="PANTHER" id="PTHR12181">
    <property type="entry name" value="LIPIN"/>
    <property type="match status" value="1"/>
</dbReference>
<dbReference type="AlphaFoldDB" id="G4TKA7"/>
<dbReference type="Gene3D" id="3.40.50.1000">
    <property type="entry name" value="HAD superfamily/HAD-like"/>
    <property type="match status" value="1"/>
</dbReference>
<accession>G4TKA7</accession>
<dbReference type="EMBL" id="CAFZ01000133">
    <property type="protein sequence ID" value="CCA71759.1"/>
    <property type="molecule type" value="Genomic_DNA"/>
</dbReference>
<dbReference type="eggNOG" id="KOG2116">
    <property type="taxonomic scope" value="Eukaryota"/>
</dbReference>
<evidence type="ECO:0000259" key="6">
    <source>
        <dbReference type="SMART" id="SM00775"/>
    </source>
</evidence>
<proteinExistence type="inferred from homology"/>
<sequence>MNYLRGSITAAYQYYRDLPPINASTLTGAIDVIVIQRTDDNGDLVLACTPFHVRFGKWQILRPAEKKVTVLVNGRAIPFNMKIGDAGEAFFVFETDEDVPADLQTSPILQPTTPPQPSGSTPATGRFGAKAASASQTDLDTKDIVSGQEEQDQKEGQEDGIPEPDFLDLNASATPPKDSNAVPLTRLPPASSSVPTLLVESTNEDDASSTAVASDAEFSAKLGKAALAAAKEEETERLGHLKDKLIAAQNIVANKIRRPSSDDSQPPQPDLGDEALPTHKKGGSPPPVAYLHDVVVDMAGYHSKEASDQTVTGPDRSYQFEDDITAAAAQRAQKELIRRHGAHSHDANTHDDATPTSSRAQSPDLESGPTIQVPRATSEPPSELGPSPDNSPPRYSWEWGNFPVQTPSKVSFPSHAPGEHERATSMPPSGEHVPASDGAGDDEDIDIHFGRGGWLSPTDDDRYLLEFKGRRTMFDLSLCGDLSEKSLEEAQALFDQKRVSYNRFIDQPAIVHKDDLTIQWRGRFISRKQSSPILAALVVWRQATVGASIVQSDEEPLSDGDERQQRPQPPKTAPAAQATPGRWTRWFGRSRAAREPTTTASTPTPESSANRPGLHPTSSAPNAVESLPLPVTTPGAVTPPTLQPIGTSTTHKNYIKTLRLTSEQLKELNLKKGPNSITFSLSATGVATCTARIFVWDATDQIVISDIDGTITKSDALGHVFTMIGRDWTHMGVAKLYTDICRNGYKIMYLTSRAIGQADSTRDYLRGINQNNYQLPEGPVIMSPDRLMASLHRQVYILSSQTIHLQNVFSEVIMRQPEVFKMACLRDIQRLFGPIHRNPFYAGFGNRITDALSYRSVNVPSGRIFTIDSSGDVKMELLELAGYKSSYIHMTDLVDQMFPPIHRKWAPEYTDVNFWRPPMPTFDFPDVTRPSSPSPSSPSSTLAALPPSPALSARSDASMQTGLSRLRNFSLRGSSSTSRPAQEFVPPGQSGGNDGSRNHTYQQHQRAKSSVGGNGRRNHQHHGRATSADASRENGIPMPSRRDGLSDDEQRAKNRLSVGSSMPGSYEEFHLDDSDEDDEEIEDEEGEEEYSDEEDEEDGEDEGSEEEEEDELPHEMDFDPLLETGEMDAIPFL</sequence>
<evidence type="ECO:0000256" key="5">
    <source>
        <dbReference type="SAM" id="MobiDB-lite"/>
    </source>
</evidence>
<dbReference type="SMART" id="SM00775">
    <property type="entry name" value="LNS2"/>
    <property type="match status" value="1"/>
</dbReference>
<evidence type="ECO:0000256" key="3">
    <source>
        <dbReference type="ARBA" id="ARBA00012638"/>
    </source>
</evidence>
<evidence type="ECO:0000313" key="8">
    <source>
        <dbReference type="Proteomes" id="UP000007148"/>
    </source>
</evidence>
<dbReference type="GO" id="GO:0005634">
    <property type="term" value="C:nucleus"/>
    <property type="evidence" value="ECO:0007669"/>
    <property type="project" value="TreeGrafter"/>
</dbReference>
<feature type="compositionally biased region" description="Low complexity" evidence="5">
    <location>
        <begin position="595"/>
        <end position="609"/>
    </location>
</feature>
<dbReference type="HOGENOM" id="CLU_002546_2_1_1"/>
<evidence type="ECO:0000256" key="2">
    <source>
        <dbReference type="ARBA" id="ARBA00005476"/>
    </source>
</evidence>
<feature type="region of interest" description="Disordered" evidence="5">
    <location>
        <begin position="330"/>
        <end position="444"/>
    </location>
</feature>
<dbReference type="InterPro" id="IPR007651">
    <property type="entry name" value="Lipin_N"/>
</dbReference>
<feature type="region of interest" description="Disordered" evidence="5">
    <location>
        <begin position="104"/>
        <end position="214"/>
    </location>
</feature>
<comment type="cofactor">
    <cofactor evidence="1">
        <name>Mg(2+)</name>
        <dbReference type="ChEBI" id="CHEBI:18420"/>
    </cofactor>
</comment>
<dbReference type="EC" id="3.1.3.4" evidence="3"/>
<dbReference type="Pfam" id="PF04571">
    <property type="entry name" value="Lipin_N"/>
    <property type="match status" value="1"/>
</dbReference>
<name>G4TKA7_SERID</name>
<comment type="caution">
    <text evidence="7">The sequence shown here is derived from an EMBL/GenBank/DDBJ whole genome shotgun (WGS) entry which is preliminary data.</text>
</comment>
<dbReference type="InterPro" id="IPR031315">
    <property type="entry name" value="LNS2/PITP"/>
</dbReference>
<keyword evidence="4" id="KW-0378">Hydrolase</keyword>
<feature type="compositionally biased region" description="Low complexity" evidence="5">
    <location>
        <begin position="937"/>
        <end position="958"/>
    </location>
</feature>
<dbReference type="Proteomes" id="UP000007148">
    <property type="component" value="Unassembled WGS sequence"/>
</dbReference>
<dbReference type="GO" id="GO:0009062">
    <property type="term" value="P:fatty acid catabolic process"/>
    <property type="evidence" value="ECO:0007669"/>
    <property type="project" value="TreeGrafter"/>
</dbReference>